<gene>
    <name evidence="2" type="ORF">CWC46_15390</name>
    <name evidence="3" type="ORF">Ser39006_015395</name>
</gene>
<dbReference type="KEGG" id="serq:CWC46_15390"/>
<dbReference type="InterPro" id="IPR017938">
    <property type="entry name" value="Riboflavin_synthase-like_b-brl"/>
</dbReference>
<evidence type="ECO:0000313" key="2">
    <source>
        <dbReference type="EMBL" id="AUH01076.1"/>
    </source>
</evidence>
<dbReference type="PANTHER" id="PTHR47354:SF5">
    <property type="entry name" value="PROTEIN RFBI"/>
    <property type="match status" value="1"/>
</dbReference>
<dbReference type="OrthoDB" id="9801155at2"/>
<reference evidence="3" key="4">
    <citation type="submission" date="2017-11" db="EMBL/GenBank/DDBJ databases">
        <title>Complete genome sequence of Serratia sp. ATCC 39006.</title>
        <authorList>
            <person name="Hampton H.G."/>
            <person name="Jackson S.A."/>
            <person name="Jauregui R."/>
            <person name="Poulter G.T.M."/>
            <person name="Salmond G.P.C."/>
            <person name="Fineran P.C."/>
        </authorList>
    </citation>
    <scope>NUCLEOTIDE SEQUENCE</scope>
    <source>
        <strain evidence="3">ATCC 39006</strain>
    </source>
</reference>
<evidence type="ECO:0000313" key="5">
    <source>
        <dbReference type="Proteomes" id="UP000233778"/>
    </source>
</evidence>
<dbReference type="KEGG" id="sera:Ser39006_015395"/>
<dbReference type="Gene3D" id="2.40.30.10">
    <property type="entry name" value="Translation factors"/>
    <property type="match status" value="1"/>
</dbReference>
<dbReference type="AlphaFoldDB" id="A0A2I5TLF3"/>
<dbReference type="InterPro" id="IPR012675">
    <property type="entry name" value="Beta-grasp_dom_sf"/>
</dbReference>
<feature type="domain" description="FAD-binding FR-type" evidence="1">
    <location>
        <begin position="82"/>
        <end position="183"/>
    </location>
</feature>
<reference evidence="2 5" key="3">
    <citation type="submission" date="2017-11" db="EMBL/GenBank/DDBJ databases">
        <title>Complete genome sequence of Serratia sp. ATCC 39006 LacA.</title>
        <authorList>
            <person name="Hampton H.G."/>
            <person name="Jackson S.A."/>
            <person name="Jauregui R."/>
            <person name="Poulter G.T.M."/>
            <person name="Salmond G.P.C."/>
            <person name="Fineran P.C."/>
        </authorList>
    </citation>
    <scope>NUCLEOTIDE SEQUENCE [LARGE SCALE GENOMIC DNA]</scope>
    <source>
        <strain evidence="2 5">ATCC 39006</strain>
    </source>
</reference>
<evidence type="ECO:0000313" key="3">
    <source>
        <dbReference type="EMBL" id="AUH05397.1"/>
    </source>
</evidence>
<dbReference type="InterPro" id="IPR001041">
    <property type="entry name" value="2Fe-2S_ferredoxin-type"/>
</dbReference>
<sequence>MAKYRVRIGDLTYTADSSQPLIDAIPSGKVVKGCLKGVCRVCRCKLVSGKVMENGKVITAKSEFLPCISQVAADVEIIPAISNFQPARVKSKTWLSEQILEIVLEVNRVFYNAKSIVTLKHPETAAVRSYSVVSLGKRAYDSLTFHVKLRAGGLFSTLFANLSVGDRLDYTMVNPLLPHYDTPVSRVNVVSGGSGMGAALSRALELATKYNPREIGVYAINRAEICDYHLGCIAMFCRSVECEVNVTNIPFHDWTSVNFDIEAHLAQDALTVGVGSDLVISRLQNLPFCELESFG</sequence>
<keyword evidence="4" id="KW-1185">Reference proteome</keyword>
<reference evidence="3" key="2">
    <citation type="submission" date="2013-09" db="EMBL/GenBank/DDBJ databases">
        <authorList>
            <person name="Wang G."/>
            <person name="Yang Y."/>
            <person name="Su Y."/>
        </authorList>
    </citation>
    <scope>NUCLEOTIDE SEQUENCE</scope>
    <source>
        <strain evidence="3">ATCC 39006</strain>
    </source>
</reference>
<dbReference type="Gene3D" id="3.10.20.30">
    <property type="match status" value="1"/>
</dbReference>
<dbReference type="SUPFAM" id="SSF63380">
    <property type="entry name" value="Riboflavin synthase domain-like"/>
    <property type="match status" value="1"/>
</dbReference>
<accession>A0A2I5TLF3</accession>
<dbReference type="SUPFAM" id="SSF54292">
    <property type="entry name" value="2Fe-2S ferredoxin-like"/>
    <property type="match status" value="1"/>
</dbReference>
<dbReference type="STRING" id="104623.Ser39006_02403"/>
<organism evidence="3 4">
    <name type="scientific">Serratia sp. (strain ATCC 39006)</name>
    <name type="common">Prodigiosinella confusarubida</name>
    <dbReference type="NCBI Taxonomy" id="104623"/>
    <lineage>
        <taxon>Bacteria</taxon>
        <taxon>Pseudomonadati</taxon>
        <taxon>Pseudomonadota</taxon>
        <taxon>Gammaproteobacteria</taxon>
        <taxon>Enterobacterales</taxon>
        <taxon>Pectobacteriaceae</taxon>
        <taxon>Prodigiosinella</taxon>
    </lineage>
</organism>
<dbReference type="InterPro" id="IPR050415">
    <property type="entry name" value="MRET"/>
</dbReference>
<reference evidence="3 4" key="1">
    <citation type="journal article" date="2013" name="Genome Announc.">
        <title>Draft genome sequence of Serratia sp. strain ATCC 39006, a model bacterium for analysis of the biosynthesis and regulation of prodigiosin, a carbapenem, and gas vesicles.</title>
        <authorList>
            <person name="Fineran P.C."/>
            <person name="Iglesias Cans M.C."/>
            <person name="Ramsay J.P."/>
            <person name="Wilf N.M."/>
            <person name="Cossyleon D."/>
            <person name="McNeil M.B."/>
            <person name="Williamson N.R."/>
            <person name="Monson R.E."/>
            <person name="Becher S.A."/>
            <person name="Stanton J.A."/>
            <person name="Brugger K."/>
            <person name="Brown S.D."/>
            <person name="Salmond G.P."/>
        </authorList>
    </citation>
    <scope>NUCLEOTIDE SEQUENCE [LARGE SCALE GENOMIC DNA]</scope>
    <source>
        <strain evidence="3">ATCC 39006</strain>
        <strain evidence="4">ATCC 39006 / SC 11482</strain>
    </source>
</reference>
<dbReference type="Proteomes" id="UP000233778">
    <property type="component" value="Chromosome"/>
</dbReference>
<dbReference type="EMBL" id="CP025084">
    <property type="protein sequence ID" value="AUH05397.1"/>
    <property type="molecule type" value="Genomic_DNA"/>
</dbReference>
<dbReference type="CDD" id="cd00207">
    <property type="entry name" value="fer2"/>
    <property type="match status" value="1"/>
</dbReference>
<proteinExistence type="predicted"/>
<dbReference type="PANTHER" id="PTHR47354">
    <property type="entry name" value="NADH OXIDOREDUCTASE HCR"/>
    <property type="match status" value="1"/>
</dbReference>
<evidence type="ECO:0000259" key="1">
    <source>
        <dbReference type="PROSITE" id="PS51384"/>
    </source>
</evidence>
<evidence type="ECO:0000313" key="4">
    <source>
        <dbReference type="Proteomes" id="UP000017700"/>
    </source>
</evidence>
<protein>
    <submittedName>
        <fullName evidence="3">Oxidoreductase</fullName>
    </submittedName>
</protein>
<dbReference type="GO" id="GO:0051536">
    <property type="term" value="F:iron-sulfur cluster binding"/>
    <property type="evidence" value="ECO:0007669"/>
    <property type="project" value="InterPro"/>
</dbReference>
<dbReference type="InterPro" id="IPR008333">
    <property type="entry name" value="Cbr1-like_FAD-bd_dom"/>
</dbReference>
<dbReference type="Proteomes" id="UP000017700">
    <property type="component" value="Chromosome"/>
</dbReference>
<dbReference type="Pfam" id="PF00970">
    <property type="entry name" value="FAD_binding_6"/>
    <property type="match status" value="1"/>
</dbReference>
<dbReference type="PROSITE" id="PS51384">
    <property type="entry name" value="FAD_FR"/>
    <property type="match status" value="1"/>
</dbReference>
<dbReference type="EMBL" id="CP025085">
    <property type="protein sequence ID" value="AUH01076.1"/>
    <property type="molecule type" value="Genomic_DNA"/>
</dbReference>
<name>A0A2I5TLF3_SERS3</name>
<dbReference type="InterPro" id="IPR017927">
    <property type="entry name" value="FAD-bd_FR_type"/>
</dbReference>
<dbReference type="GO" id="GO:0016491">
    <property type="term" value="F:oxidoreductase activity"/>
    <property type="evidence" value="ECO:0007669"/>
    <property type="project" value="InterPro"/>
</dbReference>
<dbReference type="InterPro" id="IPR036010">
    <property type="entry name" value="2Fe-2S_ferredoxin-like_sf"/>
</dbReference>